<proteinExistence type="predicted"/>
<dbReference type="EMBL" id="CP136920">
    <property type="protein sequence ID" value="WOO42260.1"/>
    <property type="molecule type" value="Genomic_DNA"/>
</dbReference>
<gene>
    <name evidence="2" type="ORF">RZN69_04105</name>
</gene>
<keyword evidence="1" id="KW-0472">Membrane</keyword>
<dbReference type="AlphaFoldDB" id="A0AAQ3LAH4"/>
<keyword evidence="3" id="KW-1185">Reference proteome</keyword>
<feature type="transmembrane region" description="Helical" evidence="1">
    <location>
        <begin position="12"/>
        <end position="30"/>
    </location>
</feature>
<keyword evidence="1" id="KW-1133">Transmembrane helix</keyword>
<sequence length="136" mass="15395">MKIGKALSDTTSATSSILILVLGITAFFMWSSKSNLEWEIEDLTLRDIQLIIKNKEGKKLKEAFIGVEPMYSFDEIKPKHTLTILGEGEVRLSVVFVRRFKIQVGANGYKTRTIEYGESDPSELQITLVPIDRDNE</sequence>
<dbReference type="RefSeq" id="WP_317834776.1">
    <property type="nucleotide sequence ID" value="NZ_CP136920.1"/>
</dbReference>
<dbReference type="Proteomes" id="UP001304300">
    <property type="component" value="Chromosome"/>
</dbReference>
<evidence type="ECO:0000313" key="3">
    <source>
        <dbReference type="Proteomes" id="UP001304300"/>
    </source>
</evidence>
<protein>
    <submittedName>
        <fullName evidence="2">Uncharacterized protein</fullName>
    </submittedName>
</protein>
<accession>A0AAQ3LAH4</accession>
<evidence type="ECO:0000313" key="2">
    <source>
        <dbReference type="EMBL" id="WOO42260.1"/>
    </source>
</evidence>
<evidence type="ECO:0000256" key="1">
    <source>
        <dbReference type="SAM" id="Phobius"/>
    </source>
</evidence>
<dbReference type="KEGG" id="puo:RZN69_04105"/>
<organism evidence="2 3">
    <name type="scientific">Rubellicoccus peritrichatus</name>
    <dbReference type="NCBI Taxonomy" id="3080537"/>
    <lineage>
        <taxon>Bacteria</taxon>
        <taxon>Pseudomonadati</taxon>
        <taxon>Verrucomicrobiota</taxon>
        <taxon>Opitutia</taxon>
        <taxon>Puniceicoccales</taxon>
        <taxon>Cerasicoccaceae</taxon>
        <taxon>Rubellicoccus</taxon>
    </lineage>
</organism>
<keyword evidence="1" id="KW-0812">Transmembrane</keyword>
<reference evidence="2 3" key="1">
    <citation type="submission" date="2023-10" db="EMBL/GenBank/DDBJ databases">
        <title>Rubellicoccus peritrichatus gen. nov., sp. nov., isolated from an algae of coral reef tank.</title>
        <authorList>
            <person name="Luo J."/>
        </authorList>
    </citation>
    <scope>NUCLEOTIDE SEQUENCE [LARGE SCALE GENOMIC DNA]</scope>
    <source>
        <strain evidence="2 3">CR14</strain>
    </source>
</reference>
<name>A0AAQ3LAH4_9BACT</name>